<dbReference type="Gene3D" id="3.40.50.720">
    <property type="entry name" value="NAD(P)-binding Rossmann-like Domain"/>
    <property type="match status" value="1"/>
</dbReference>
<dbReference type="SUPFAM" id="SSF51735">
    <property type="entry name" value="NAD(P)-binding Rossmann-fold domains"/>
    <property type="match status" value="1"/>
</dbReference>
<gene>
    <name evidence="1" type="ORF">ACFQ07_06980</name>
</gene>
<dbReference type="Proteomes" id="UP001597083">
    <property type="component" value="Unassembled WGS sequence"/>
</dbReference>
<dbReference type="InterPro" id="IPR036291">
    <property type="entry name" value="NAD(P)-bd_dom_sf"/>
</dbReference>
<name>A0ABW3CE29_9ACTN</name>
<proteinExistence type="predicted"/>
<keyword evidence="2" id="KW-1185">Reference proteome</keyword>
<comment type="caution">
    <text evidence="1">The sequence shown here is derived from an EMBL/GenBank/DDBJ whole genome shotgun (WGS) entry which is preliminary data.</text>
</comment>
<sequence length="102" mass="11097">GIPGLYVTGDPGGADEHAKIGQLGLRMGLGWAKSHVFVTGQCPVMQYNRQLMMAILYDRVQIAKNVNATVIPLDRAPEGYAEFDRGAARKYVIDPHGMLPSN</sequence>
<dbReference type="Gene3D" id="3.90.180.10">
    <property type="entry name" value="Medium-chain alcohol dehydrogenases, catalytic domain"/>
    <property type="match status" value="1"/>
</dbReference>
<protein>
    <submittedName>
        <fullName evidence="1">Formaldehyde dehydrogenase, glutathione-independent</fullName>
    </submittedName>
</protein>
<dbReference type="EMBL" id="JBHTIR010000938">
    <property type="protein sequence ID" value="MFD0851958.1"/>
    <property type="molecule type" value="Genomic_DNA"/>
</dbReference>
<evidence type="ECO:0000313" key="2">
    <source>
        <dbReference type="Proteomes" id="UP001597083"/>
    </source>
</evidence>
<accession>A0ABW3CE29</accession>
<organism evidence="1 2">
    <name type="scientific">Actinomadura adrarensis</name>
    <dbReference type="NCBI Taxonomy" id="1819600"/>
    <lineage>
        <taxon>Bacteria</taxon>
        <taxon>Bacillati</taxon>
        <taxon>Actinomycetota</taxon>
        <taxon>Actinomycetes</taxon>
        <taxon>Streptosporangiales</taxon>
        <taxon>Thermomonosporaceae</taxon>
        <taxon>Actinomadura</taxon>
    </lineage>
</organism>
<feature type="non-terminal residue" evidence="1">
    <location>
        <position position="1"/>
    </location>
</feature>
<evidence type="ECO:0000313" key="1">
    <source>
        <dbReference type="EMBL" id="MFD0851958.1"/>
    </source>
</evidence>
<reference evidence="2" key="1">
    <citation type="journal article" date="2019" name="Int. J. Syst. Evol. Microbiol.">
        <title>The Global Catalogue of Microorganisms (GCM) 10K type strain sequencing project: providing services to taxonomists for standard genome sequencing and annotation.</title>
        <authorList>
            <consortium name="The Broad Institute Genomics Platform"/>
            <consortium name="The Broad Institute Genome Sequencing Center for Infectious Disease"/>
            <person name="Wu L."/>
            <person name="Ma J."/>
        </authorList>
    </citation>
    <scope>NUCLEOTIDE SEQUENCE [LARGE SCALE GENOMIC DNA]</scope>
    <source>
        <strain evidence="2">JCM 31696</strain>
    </source>
</reference>